<dbReference type="PROSITE" id="PS00375">
    <property type="entry name" value="UDPGT"/>
    <property type="match status" value="1"/>
</dbReference>
<dbReference type="InterPro" id="IPR007718">
    <property type="entry name" value="Srp40_C"/>
</dbReference>
<feature type="compositionally biased region" description="Low complexity" evidence="9">
    <location>
        <begin position="195"/>
        <end position="224"/>
    </location>
</feature>
<reference evidence="13" key="1">
    <citation type="journal article" date="2013" name="Nat. Genet.">
        <title>The draft genomes of soft-shell turtle and green sea turtle yield insights into the development and evolution of the turtle-specific body plan.</title>
        <authorList>
            <person name="Wang Z."/>
            <person name="Pascual-Anaya J."/>
            <person name="Zadissa A."/>
            <person name="Li W."/>
            <person name="Niimura Y."/>
            <person name="Huang Z."/>
            <person name="Li C."/>
            <person name="White S."/>
            <person name="Xiong Z."/>
            <person name="Fang D."/>
            <person name="Wang B."/>
            <person name="Ming Y."/>
            <person name="Chen Y."/>
            <person name="Zheng Y."/>
            <person name="Kuraku S."/>
            <person name="Pignatelli M."/>
            <person name="Herrero J."/>
            <person name="Beal K."/>
            <person name="Nozawa M."/>
            <person name="Li Q."/>
            <person name="Wang J."/>
            <person name="Zhang H."/>
            <person name="Yu L."/>
            <person name="Shigenobu S."/>
            <person name="Wang J."/>
            <person name="Liu J."/>
            <person name="Flicek P."/>
            <person name="Searle S."/>
            <person name="Wang J."/>
            <person name="Kuratani S."/>
            <person name="Yin Y."/>
            <person name="Aken B."/>
            <person name="Zhang G."/>
            <person name="Irie N."/>
        </authorList>
    </citation>
    <scope>NUCLEOTIDE SEQUENCE [LARGE SCALE GENOMIC DNA]</scope>
</reference>
<feature type="transmembrane region" description="Helical" evidence="10">
    <location>
        <begin position="1275"/>
        <end position="1299"/>
    </location>
</feature>
<keyword evidence="10" id="KW-1133">Transmembrane helix</keyword>
<dbReference type="PANTHER" id="PTHR48043:SF54">
    <property type="entry name" value="2-HYDROXYACYLSPHINGOSINE 1-BETA-GALACTOSYLTRANSFERASE"/>
    <property type="match status" value="1"/>
</dbReference>
<feature type="compositionally biased region" description="Low complexity" evidence="9">
    <location>
        <begin position="580"/>
        <end position="608"/>
    </location>
</feature>
<sequence>MAPSSAPMGAAGAVPVDGAVCKATWLHLRLGAREWTCHCFWEPLETDQDPNAASLLDVFNYWLKSPDAKKRKAVPNGPPAKKSKKESSSSSDESSSEEDEKTTAKKPATKSAPVPKVIAKAAAPAKKAESSSEDSSDDSDSEEEEKKPAQKVTKAQAKPAATKTQPQKKAKSSSSSDTSSSEDERPKKQLLKPVAAKTAAKSAGSKAACNAANGKAESSSSSSSEDSDKEKAASAKAVPKKTPLPKPAAIQVPSGKGRAPAKESSSSEDSSDSSEDEKPASKSKPKPGPYSAVPPPQVTEPRKGKAKPSVAKAPGKKAESSDSSDSSSDSSDEMEQTPKKGTTAKASLAKKKPTPTPTAVTIKKGGSSSDSDSDSSSEEEKVVTKLTAKSLAAKGPAKPAKVPAKSGQAKKGSSSSSDSSDSDSSEDETPAKPAVKPAPPAAKKPPAVAKKAQSSSDSDSSSSSSEEEKKAPPAKPASKTAKPASKPCTLVPKASSSDSDSSSSEEEQSKPAVKPASKSPGGSKACAGKKAAAASSSSSSSDSSSDDDKKSRTAGTPVAGLKPGKGGQNNSSLVKEKPKASSTPAAKSPATKKSEPKPAGGSESSSESSCDEKGKANGAVPFRRVREEEIEVDSRVANNSFDAKKGAAGDWGEKAHNVLKFTKGKSFRHEKTKKKRGSYCGGAISTQVNSIKFEIQKWMDGGLDTSLPMVRALGPKFPVNCMHNIVSTFCLVTFALVVCYSITTDVFFSLVATLQWQNYAYCFSFCKLVITTLVTFLRATGEAATRLLRHSNCAKAQSPSTEMRLPPHPVAVLLMVATFSLDCCHGAKVLVMPTIVFDSHLRVFMRVAEALNDRGHNATLLLHEGRESEPFLPGLRVQTYRGIFSMESADAWVQEKIKRVFQGKKTSLEIFSFLEKYLENCDLVLGDAALLQQLRGEGFDLFLVDPNEMCGFILAHLLGIKYAVISTGFWYPAEIGATSPVAYVPEFNSLMTDRMGLVGRTWNLLVYMITRIATKLVILPKFDRLMQKHGVEPQKSMLELVYGTSLFFLCNDVVLDFPRPTLPHVIFTGGILAEPEKPLPVGLRLWVEAADAGVVVVSFGIGIRALPSNLVEKMAGAFARLPQRVVWRYFGQKPNNLGENTLMMEWLPQNDLLGHPNVKAFVSHCGMNGIFEAIYHGVPVVGFPFYGDQFDIMTRVQAKGMGILMDWSRVSEEDLYQAIVTVLSKPSYNKAAKQISALHRDTPMHALNRTVYWLEYILRHDGAPYLRPAVYDLSFYEYFCLDILALFLLCLAGAAYALSKAIVWYRGKRASPVHLNGNCLNGHLVEGKKAQ</sequence>
<evidence type="ECO:0000256" key="8">
    <source>
        <dbReference type="ARBA" id="ARBA00023180"/>
    </source>
</evidence>
<feature type="region of interest" description="Disordered" evidence="9">
    <location>
        <begin position="67"/>
        <end position="624"/>
    </location>
</feature>
<dbReference type="FunFam" id="3.40.50.2000:FF:000033">
    <property type="entry name" value="2-hydroxyacylsphingosine 1-beta-galactosyltransferase"/>
    <property type="match status" value="1"/>
</dbReference>
<gene>
    <name evidence="12" type="ORF">UY3_00954</name>
</gene>
<comment type="similarity">
    <text evidence="3">Belongs to the UDP-glycosyltransferase family.</text>
</comment>
<evidence type="ECO:0000256" key="9">
    <source>
        <dbReference type="SAM" id="MobiDB-lite"/>
    </source>
</evidence>
<evidence type="ECO:0000256" key="10">
    <source>
        <dbReference type="SAM" id="Phobius"/>
    </source>
</evidence>
<evidence type="ECO:0000313" key="12">
    <source>
        <dbReference type="EMBL" id="EMP41798.1"/>
    </source>
</evidence>
<evidence type="ECO:0000256" key="3">
    <source>
        <dbReference type="ARBA" id="ARBA00009995"/>
    </source>
</evidence>
<feature type="compositionally biased region" description="Low complexity" evidence="9">
    <location>
        <begin position="105"/>
        <end position="125"/>
    </location>
</feature>
<evidence type="ECO:0000259" key="11">
    <source>
        <dbReference type="Pfam" id="PF05022"/>
    </source>
</evidence>
<dbReference type="GO" id="GO:0016020">
    <property type="term" value="C:membrane"/>
    <property type="evidence" value="ECO:0007669"/>
    <property type="project" value="UniProtKB-SubCell"/>
</dbReference>
<keyword evidence="4 12" id="KW-0328">Glycosyltransferase</keyword>
<feature type="domain" description="Srp40 C-terminal" evidence="11">
    <location>
        <begin position="621"/>
        <end position="693"/>
    </location>
</feature>
<proteinExistence type="inferred from homology"/>
<keyword evidence="6" id="KW-0732">Signal</keyword>
<dbReference type="GO" id="GO:0005783">
    <property type="term" value="C:endoplasmic reticulum"/>
    <property type="evidence" value="ECO:0007669"/>
    <property type="project" value="UniProtKB-SubCell"/>
</dbReference>
<dbReference type="InterPro" id="IPR002213">
    <property type="entry name" value="UDP_glucos_trans"/>
</dbReference>
<evidence type="ECO:0000256" key="2">
    <source>
        <dbReference type="ARBA" id="ARBA00004240"/>
    </source>
</evidence>
<feature type="compositionally biased region" description="Low complexity" evidence="9">
    <location>
        <begin position="357"/>
        <end position="370"/>
    </location>
</feature>
<feature type="compositionally biased region" description="Acidic residues" evidence="9">
    <location>
        <begin position="131"/>
        <end position="143"/>
    </location>
</feature>
<feature type="compositionally biased region" description="Pro residues" evidence="9">
    <location>
        <begin position="286"/>
        <end position="298"/>
    </location>
</feature>
<dbReference type="GO" id="GO:0003851">
    <property type="term" value="F:N-acylsphingosine galactosyltransferase activity"/>
    <property type="evidence" value="ECO:0007669"/>
    <property type="project" value="TreeGrafter"/>
</dbReference>
<feature type="compositionally biased region" description="Low complexity" evidence="9">
    <location>
        <begin position="516"/>
        <end position="543"/>
    </location>
</feature>
<evidence type="ECO:0000256" key="7">
    <source>
        <dbReference type="ARBA" id="ARBA00022824"/>
    </source>
</evidence>
<keyword evidence="10" id="KW-0812">Transmembrane</keyword>
<organism evidence="12 13">
    <name type="scientific">Chelonia mydas</name>
    <name type="common">Green sea-turtle</name>
    <name type="synonym">Chelonia agassizi</name>
    <dbReference type="NCBI Taxonomy" id="8469"/>
    <lineage>
        <taxon>Eukaryota</taxon>
        <taxon>Metazoa</taxon>
        <taxon>Chordata</taxon>
        <taxon>Craniata</taxon>
        <taxon>Vertebrata</taxon>
        <taxon>Euteleostomi</taxon>
        <taxon>Archelosauria</taxon>
        <taxon>Testudinata</taxon>
        <taxon>Testudines</taxon>
        <taxon>Cryptodira</taxon>
        <taxon>Durocryptodira</taxon>
        <taxon>Americhelydia</taxon>
        <taxon>Chelonioidea</taxon>
        <taxon>Cheloniidae</taxon>
        <taxon>Chelonia</taxon>
    </lineage>
</organism>
<dbReference type="Pfam" id="PF00201">
    <property type="entry name" value="UDPGT"/>
    <property type="match status" value="1"/>
</dbReference>
<protein>
    <submittedName>
        <fullName evidence="12">2-hydroxyacylsphingosine 1-beta-galactosyltransferase</fullName>
    </submittedName>
</protein>
<feature type="transmembrane region" description="Helical" evidence="10">
    <location>
        <begin position="725"/>
        <end position="748"/>
    </location>
</feature>
<dbReference type="Proteomes" id="UP000031443">
    <property type="component" value="Unassembled WGS sequence"/>
</dbReference>
<evidence type="ECO:0000256" key="6">
    <source>
        <dbReference type="ARBA" id="ARBA00022729"/>
    </source>
</evidence>
<evidence type="ECO:0000313" key="13">
    <source>
        <dbReference type="Proteomes" id="UP000031443"/>
    </source>
</evidence>
<name>M7CAT1_CHEMY</name>
<accession>M7CAT1</accession>
<feature type="compositionally biased region" description="Low complexity" evidence="9">
    <location>
        <begin position="388"/>
        <end position="405"/>
    </location>
</feature>
<evidence type="ECO:0000256" key="4">
    <source>
        <dbReference type="ARBA" id="ARBA00022676"/>
    </source>
</evidence>
<dbReference type="InterPro" id="IPR050271">
    <property type="entry name" value="UDP-glycosyltransferase"/>
</dbReference>
<dbReference type="Pfam" id="PF05022">
    <property type="entry name" value="SRP40_C"/>
    <property type="match status" value="1"/>
</dbReference>
<dbReference type="EMBL" id="KB483075">
    <property type="protein sequence ID" value="EMP41798.1"/>
    <property type="molecule type" value="Genomic_DNA"/>
</dbReference>
<keyword evidence="13" id="KW-1185">Reference proteome</keyword>
<dbReference type="FunFam" id="3.40.50.2000:FF:000021">
    <property type="entry name" value="UDP-glucuronosyltransferase"/>
    <property type="match status" value="1"/>
</dbReference>
<comment type="subcellular location">
    <subcellularLocation>
        <location evidence="2">Endoplasmic reticulum</location>
    </subcellularLocation>
    <subcellularLocation>
        <location evidence="1">Membrane</location>
        <topology evidence="1">Single-pass membrane protein</topology>
    </subcellularLocation>
</comment>
<feature type="transmembrane region" description="Helical" evidence="10">
    <location>
        <begin position="760"/>
        <end position="779"/>
    </location>
</feature>
<feature type="compositionally biased region" description="Low complexity" evidence="9">
    <location>
        <begin position="444"/>
        <end position="464"/>
    </location>
</feature>
<dbReference type="InterPro" id="IPR035595">
    <property type="entry name" value="UDP_glycos_trans_CS"/>
</dbReference>
<keyword evidence="7" id="KW-0256">Endoplasmic reticulum</keyword>
<dbReference type="GO" id="GO:0006682">
    <property type="term" value="P:galactosylceramide biosynthetic process"/>
    <property type="evidence" value="ECO:0007669"/>
    <property type="project" value="TreeGrafter"/>
</dbReference>
<evidence type="ECO:0000256" key="5">
    <source>
        <dbReference type="ARBA" id="ARBA00022679"/>
    </source>
</evidence>
<dbReference type="eggNOG" id="KOG2992">
    <property type="taxonomic scope" value="Eukaryota"/>
</dbReference>
<feature type="compositionally biased region" description="Low complexity" evidence="9">
    <location>
        <begin position="476"/>
        <end position="487"/>
    </location>
</feature>
<evidence type="ECO:0000256" key="1">
    <source>
        <dbReference type="ARBA" id="ARBA00004167"/>
    </source>
</evidence>
<dbReference type="CDD" id="cd03784">
    <property type="entry name" value="GT1_Gtf-like"/>
    <property type="match status" value="1"/>
</dbReference>
<keyword evidence="8" id="KW-0325">Glycoprotein</keyword>
<dbReference type="STRING" id="8469.M7CAT1"/>
<dbReference type="SUPFAM" id="SSF53756">
    <property type="entry name" value="UDP-Glycosyltransferase/glycogen phosphorylase"/>
    <property type="match status" value="1"/>
</dbReference>
<keyword evidence="10" id="KW-0472">Membrane</keyword>
<dbReference type="GO" id="GO:0005730">
    <property type="term" value="C:nucleolus"/>
    <property type="evidence" value="ECO:0007669"/>
    <property type="project" value="UniProtKB-ARBA"/>
</dbReference>
<keyword evidence="5 12" id="KW-0808">Transferase</keyword>
<dbReference type="Gene3D" id="3.40.50.2000">
    <property type="entry name" value="Glycogen Phosphorylase B"/>
    <property type="match status" value="2"/>
</dbReference>
<feature type="compositionally biased region" description="Low complexity" evidence="9">
    <location>
        <begin position="150"/>
        <end position="165"/>
    </location>
</feature>
<dbReference type="PANTHER" id="PTHR48043">
    <property type="entry name" value="EG:EG0003.4 PROTEIN-RELATED"/>
    <property type="match status" value="1"/>
</dbReference>